<dbReference type="AlphaFoldDB" id="A0A0D2D627"/>
<reference evidence="2 3" key="1">
    <citation type="submission" date="2015-01" db="EMBL/GenBank/DDBJ databases">
        <title>The Genome Sequence of Cladophialophora immunda CBS83496.</title>
        <authorList>
            <consortium name="The Broad Institute Genomics Platform"/>
            <person name="Cuomo C."/>
            <person name="de Hoog S."/>
            <person name="Gorbushina A."/>
            <person name="Stielow B."/>
            <person name="Teixiera M."/>
            <person name="Abouelleil A."/>
            <person name="Chapman S.B."/>
            <person name="Priest M."/>
            <person name="Young S.K."/>
            <person name="Wortman J."/>
            <person name="Nusbaum C."/>
            <person name="Birren B."/>
        </authorList>
    </citation>
    <scope>NUCLEOTIDE SEQUENCE [LARGE SCALE GENOMIC DNA]</scope>
    <source>
        <strain evidence="2 3">CBS 83496</strain>
    </source>
</reference>
<dbReference type="RefSeq" id="XP_016251360.1">
    <property type="nucleotide sequence ID" value="XM_016389458.1"/>
</dbReference>
<dbReference type="OrthoDB" id="4158087at2759"/>
<dbReference type="InterPro" id="IPR021858">
    <property type="entry name" value="Fun_TF"/>
</dbReference>
<evidence type="ECO:0000313" key="2">
    <source>
        <dbReference type="EMBL" id="KIW31144.1"/>
    </source>
</evidence>
<dbReference type="PANTHER" id="PTHR37540:SF5">
    <property type="entry name" value="TRANSCRIPTION FACTOR DOMAIN-CONTAINING PROTEIN"/>
    <property type="match status" value="1"/>
</dbReference>
<accession>A0A0D2D627</accession>
<evidence type="ECO:0000256" key="1">
    <source>
        <dbReference type="SAM" id="MobiDB-lite"/>
    </source>
</evidence>
<evidence type="ECO:0008006" key="4">
    <source>
        <dbReference type="Google" id="ProtNLM"/>
    </source>
</evidence>
<dbReference type="PANTHER" id="PTHR37540">
    <property type="entry name" value="TRANSCRIPTION FACTOR (ACR-2), PUTATIVE-RELATED-RELATED"/>
    <property type="match status" value="1"/>
</dbReference>
<dbReference type="STRING" id="569365.A0A0D2D627"/>
<organism evidence="2 3">
    <name type="scientific">Cladophialophora immunda</name>
    <dbReference type="NCBI Taxonomy" id="569365"/>
    <lineage>
        <taxon>Eukaryota</taxon>
        <taxon>Fungi</taxon>
        <taxon>Dikarya</taxon>
        <taxon>Ascomycota</taxon>
        <taxon>Pezizomycotina</taxon>
        <taxon>Eurotiomycetes</taxon>
        <taxon>Chaetothyriomycetidae</taxon>
        <taxon>Chaetothyriales</taxon>
        <taxon>Herpotrichiellaceae</taxon>
        <taxon>Cladophialophora</taxon>
    </lineage>
</organism>
<feature type="compositionally biased region" description="Basic and acidic residues" evidence="1">
    <location>
        <begin position="134"/>
        <end position="153"/>
    </location>
</feature>
<dbReference type="Pfam" id="PF11951">
    <property type="entry name" value="Fungal_trans_2"/>
    <property type="match status" value="1"/>
</dbReference>
<keyword evidence="3" id="KW-1185">Reference proteome</keyword>
<evidence type="ECO:0000313" key="3">
    <source>
        <dbReference type="Proteomes" id="UP000054466"/>
    </source>
</evidence>
<dbReference type="EMBL" id="KN847041">
    <property type="protein sequence ID" value="KIW31144.1"/>
    <property type="molecule type" value="Genomic_DNA"/>
</dbReference>
<proteinExistence type="predicted"/>
<sequence length="588" mass="66900">MALSPSSRSDPEVSTPVGETASEHPQESDNAPSQGGFLFVTSTGQKAQKDRKQLRTLRAHVMRNYLERSHAEQQESDQNNFSVISFAGPRLRKERQKAAVTGGQKMRFRMRSGELELRYPYRDRKGKKKMTTPAREEASHEAESGLPKDKTESLDNTHRVAAAESGFVPGMPVTWLGSRNIDVFGVLPVRLDEGDEARLYLFRQYERYPWCPINGQSTWSEFAISDQLVFHATMYSWGVHFRHRRPIPDSQEEMKTLQHKLAAISLINDRLSDSQQAASDETIAAVAALTNIALVMDSYPEASKHMAGMHAIVELRGGMSSLGSGVQQHLQRLISWNDLIYSEVFDEKLRFPPIEVWDESWAGFQQRTLSRPLPGLSRAELRAAGVPRHKVLDLLNDIRDLCDAEQLSPLRTTGEEGRMRRGDMFHRIERKLRLIVQGDTAPGNNRWDATIWRAVALAALLFTHHHLRGNPLKYRHFNVLTTQLYDTLLTMDEDLRELDFAPAMLIWILSTGAATSTPAAVHASFVFMLGKACRRHGLLDYDRYQWTLGEFLWTGQADRSRYHSLWLELEPSMRGTTVPSYQQYVLEI</sequence>
<dbReference type="HOGENOM" id="CLU_460790_0_0_1"/>
<gene>
    <name evidence="2" type="ORF">PV07_02818</name>
</gene>
<dbReference type="VEuPathDB" id="FungiDB:PV07_02818"/>
<feature type="region of interest" description="Disordered" evidence="1">
    <location>
        <begin position="123"/>
        <end position="153"/>
    </location>
</feature>
<dbReference type="Proteomes" id="UP000054466">
    <property type="component" value="Unassembled WGS sequence"/>
</dbReference>
<name>A0A0D2D627_9EURO</name>
<protein>
    <recommendedName>
        <fullName evidence="4">Transcription factor domain-containing protein</fullName>
    </recommendedName>
</protein>
<feature type="region of interest" description="Disordered" evidence="1">
    <location>
        <begin position="1"/>
        <end position="53"/>
    </location>
</feature>
<dbReference type="GeneID" id="27342012"/>